<dbReference type="GO" id="GO:0099518">
    <property type="term" value="P:vesicle cytoskeletal trafficking"/>
    <property type="evidence" value="ECO:0007669"/>
    <property type="project" value="TreeGrafter"/>
</dbReference>
<dbReference type="Proteomes" id="UP000046393">
    <property type="component" value="Unplaced"/>
</dbReference>
<dbReference type="InterPro" id="IPR011990">
    <property type="entry name" value="TPR-like_helical_dom_sf"/>
</dbReference>
<dbReference type="Gene3D" id="1.25.40.10">
    <property type="entry name" value="Tetratricopeptide repeat domain"/>
    <property type="match status" value="1"/>
</dbReference>
<dbReference type="InterPro" id="IPR039494">
    <property type="entry name" value="F8A"/>
</dbReference>
<keyword evidence="2" id="KW-1185">Reference proteome</keyword>
<dbReference type="GO" id="GO:0005769">
    <property type="term" value="C:early endosome"/>
    <property type="evidence" value="ECO:0007669"/>
    <property type="project" value="TreeGrafter"/>
</dbReference>
<name>A0A0N5APR6_9BILA</name>
<keyword evidence="1" id="KW-1133">Transmembrane helix</keyword>
<accession>A0A0N5APR6</accession>
<keyword evidence="1" id="KW-0472">Membrane</keyword>
<dbReference type="PANTHER" id="PTHR16797">
    <property type="entry name" value="FACTOR VIII-ASSOCIATED GENE 1"/>
    <property type="match status" value="1"/>
</dbReference>
<organism evidence="2 3">
    <name type="scientific">Syphacia muris</name>
    <dbReference type="NCBI Taxonomy" id="451379"/>
    <lineage>
        <taxon>Eukaryota</taxon>
        <taxon>Metazoa</taxon>
        <taxon>Ecdysozoa</taxon>
        <taxon>Nematoda</taxon>
        <taxon>Chromadorea</taxon>
        <taxon>Rhabditida</taxon>
        <taxon>Spirurina</taxon>
        <taxon>Oxyuridomorpha</taxon>
        <taxon>Oxyuroidea</taxon>
        <taxon>Oxyuridae</taxon>
        <taxon>Syphacia</taxon>
    </lineage>
</organism>
<protein>
    <submittedName>
        <fullName evidence="3">TPR_REGION domain-containing protein</fullName>
    </submittedName>
</protein>
<reference evidence="3" key="1">
    <citation type="submission" date="2017-02" db="UniProtKB">
        <authorList>
            <consortium name="WormBaseParasite"/>
        </authorList>
    </citation>
    <scope>IDENTIFICATION</scope>
</reference>
<evidence type="ECO:0000256" key="1">
    <source>
        <dbReference type="SAM" id="Phobius"/>
    </source>
</evidence>
<dbReference type="AlphaFoldDB" id="A0A0N5APR6"/>
<evidence type="ECO:0000313" key="2">
    <source>
        <dbReference type="Proteomes" id="UP000046393"/>
    </source>
</evidence>
<dbReference type="SUPFAM" id="SSF48452">
    <property type="entry name" value="TPR-like"/>
    <property type="match status" value="1"/>
</dbReference>
<dbReference type="WBParaSite" id="SMUV_0000665401-mRNA-1">
    <property type="protein sequence ID" value="SMUV_0000665401-mRNA-1"/>
    <property type="gene ID" value="SMUV_0000665401"/>
</dbReference>
<evidence type="ECO:0000313" key="3">
    <source>
        <dbReference type="WBParaSite" id="SMUV_0000665401-mRNA-1"/>
    </source>
</evidence>
<proteinExistence type="predicted"/>
<feature type="transmembrane region" description="Helical" evidence="1">
    <location>
        <begin position="226"/>
        <end position="243"/>
    </location>
</feature>
<keyword evidence="1" id="KW-0812">Transmembrane</keyword>
<dbReference type="STRING" id="451379.A0A0N5APR6"/>
<sequence>MSEVYHDSWLVYKNIYESTRKKFLKKPNYSQALAEYNSLSARFRDEECHIYAAFCHVQIAAIHEILSDWSQQYTHLLKAARLFVKAEELDAELCTAVSSDCVNVMQDCFNKATKLIFEKNGVWLAGLHQTELGNCLYKLGHARLALKYLSRGVRLLEVEHFSRLAALAKLAECQVELGLYTDAIGSIDELWATHMKCAPNPSFGYGKDLLKDCEISCVLLLIRNRGYMMVSIFIIFLIIIVILKASETSPRHRLLLSMYSECNGEQQNKRSPILSADEFPLKDSALSRDQFIHFFDFIVAIQKGDTKKAKTFFVKMKPYLNDMCCKIATELICITRNNGCV</sequence>
<dbReference type="PANTHER" id="PTHR16797:SF4">
    <property type="entry name" value="40-KDA HUNTINGTIN-ASSOCIATED PROTEIN"/>
    <property type="match status" value="1"/>
</dbReference>